<feature type="domain" description="DUF7931" evidence="1">
    <location>
        <begin position="9"/>
        <end position="142"/>
    </location>
</feature>
<name>A0A975XUD8_9RHOO</name>
<evidence type="ECO:0000313" key="2">
    <source>
        <dbReference type="EMBL" id="QWT48660.1"/>
    </source>
</evidence>
<organism evidence="2 3">
    <name type="scientific">Azospira inquinata</name>
    <dbReference type="NCBI Taxonomy" id="2785627"/>
    <lineage>
        <taxon>Bacteria</taxon>
        <taxon>Pseudomonadati</taxon>
        <taxon>Pseudomonadota</taxon>
        <taxon>Betaproteobacteria</taxon>
        <taxon>Rhodocyclales</taxon>
        <taxon>Rhodocyclaceae</taxon>
        <taxon>Azospira</taxon>
    </lineage>
</organism>
<evidence type="ECO:0000313" key="3">
    <source>
        <dbReference type="Proteomes" id="UP000683428"/>
    </source>
</evidence>
<sequence length="157" mass="17694">MSESPILSQAEMAQALLQLLPQAQGHIRIFDRQLESFPLESPAAIALLQPFLARPPHQLTLVLQRPEPTLTRRPRLMDLLRRYAPRFQLLQTPPHLDNLSDASLLIDEAWGIIRFDQNQSRGKILVADKAACRPYIQRFQDILAEGCTPLSASPLGL</sequence>
<dbReference type="Pfam" id="PF25559">
    <property type="entry name" value="DUF7931"/>
    <property type="match status" value="1"/>
</dbReference>
<proteinExistence type="predicted"/>
<reference evidence="2" key="1">
    <citation type="submission" date="2020-11" db="EMBL/GenBank/DDBJ databases">
        <title>Azospira inquinata sp. nov.</title>
        <authorList>
            <person name="Moe W.M."/>
            <person name="Mikes M.C."/>
        </authorList>
    </citation>
    <scope>NUCLEOTIDE SEQUENCE</scope>
    <source>
        <strain evidence="2">Azo-3</strain>
    </source>
</reference>
<protein>
    <recommendedName>
        <fullName evidence="1">DUF7931 domain-containing protein</fullName>
    </recommendedName>
</protein>
<dbReference type="InterPro" id="IPR057691">
    <property type="entry name" value="DUF7931"/>
</dbReference>
<dbReference type="EMBL" id="CP064782">
    <property type="protein sequence ID" value="QWT48660.1"/>
    <property type="molecule type" value="Genomic_DNA"/>
</dbReference>
<gene>
    <name evidence="2" type="ORF">Azoinq_12545</name>
</gene>
<accession>A0A975XUD8</accession>
<dbReference type="KEGG" id="aiq:Azoinq_12545"/>
<dbReference type="AlphaFoldDB" id="A0A975XUD8"/>
<dbReference type="Proteomes" id="UP000683428">
    <property type="component" value="Chromosome"/>
</dbReference>
<keyword evidence="3" id="KW-1185">Reference proteome</keyword>
<dbReference type="RefSeq" id="WP_216128582.1">
    <property type="nucleotide sequence ID" value="NZ_CP064782.1"/>
</dbReference>
<evidence type="ECO:0000259" key="1">
    <source>
        <dbReference type="Pfam" id="PF25559"/>
    </source>
</evidence>